<sequence>MEFTTAPEFSLVLVNPELKLRITAGAGGGSVDTGTGKITANPSGTPEEAYAAVLADAAELTVNPERVAALLAGMSSLDVDYEAVLNGAVRTRISGIPPAAPEEDAGAETGSPAGAGEMLPTGLTIWLDDYYRPVRLEIAGRARGITSSITAVTTGWGVPL</sequence>
<gene>
    <name evidence="2" type="ORF">KKR91_09175</name>
</gene>
<evidence type="ECO:0000313" key="2">
    <source>
        <dbReference type="EMBL" id="QWC08725.1"/>
    </source>
</evidence>
<dbReference type="Proteomes" id="UP000676885">
    <property type="component" value="Chromosome"/>
</dbReference>
<dbReference type="AlphaFoldDB" id="A0A975M2G7"/>
<reference evidence="2 3" key="1">
    <citation type="submission" date="2021-05" db="EMBL/GenBank/DDBJ databases">
        <title>Novel species in genus Arthrobacter.</title>
        <authorList>
            <person name="Zhang G."/>
        </authorList>
    </citation>
    <scope>NUCLEOTIDE SEQUENCE [LARGE SCALE GENOMIC DNA]</scope>
    <source>
        <strain evidence="3">zg-ZUI227</strain>
    </source>
</reference>
<proteinExistence type="predicted"/>
<keyword evidence="3" id="KW-1185">Reference proteome</keyword>
<evidence type="ECO:0000256" key="1">
    <source>
        <dbReference type="SAM" id="MobiDB-lite"/>
    </source>
</evidence>
<dbReference type="KEGG" id="ajg:KKR91_09175"/>
<accession>A0A975M2G7</accession>
<evidence type="ECO:0000313" key="3">
    <source>
        <dbReference type="Proteomes" id="UP000676885"/>
    </source>
</evidence>
<protein>
    <submittedName>
        <fullName evidence="2">Uncharacterized protein</fullName>
    </submittedName>
</protein>
<organism evidence="2 3">
    <name type="scientific">Arthrobacter jiangjiafuii</name>
    <dbReference type="NCBI Taxonomy" id="2817475"/>
    <lineage>
        <taxon>Bacteria</taxon>
        <taxon>Bacillati</taxon>
        <taxon>Actinomycetota</taxon>
        <taxon>Actinomycetes</taxon>
        <taxon>Micrococcales</taxon>
        <taxon>Micrococcaceae</taxon>
        <taxon>Arthrobacter</taxon>
    </lineage>
</organism>
<dbReference type="EMBL" id="CP076022">
    <property type="protein sequence ID" value="QWC08725.1"/>
    <property type="molecule type" value="Genomic_DNA"/>
</dbReference>
<name>A0A975M2G7_9MICC</name>
<feature type="region of interest" description="Disordered" evidence="1">
    <location>
        <begin position="95"/>
        <end position="115"/>
    </location>
</feature>
<dbReference type="RefSeq" id="WP_210228870.1">
    <property type="nucleotide sequence ID" value="NZ_CP076022.1"/>
</dbReference>